<dbReference type="GO" id="GO:0061630">
    <property type="term" value="F:ubiquitin protein ligase activity"/>
    <property type="evidence" value="ECO:0007669"/>
    <property type="project" value="TreeGrafter"/>
</dbReference>
<dbReference type="Pfam" id="PF13639">
    <property type="entry name" value="zf-RING_2"/>
    <property type="match status" value="1"/>
</dbReference>
<dbReference type="GeneID" id="20252787"/>
<feature type="domain" description="RING-type" evidence="4">
    <location>
        <begin position="45"/>
        <end position="86"/>
    </location>
</feature>
<keyword evidence="2" id="KW-0862">Zinc</keyword>
<dbReference type="PROSITE" id="PS50089">
    <property type="entry name" value="ZF_RING_2"/>
    <property type="match status" value="1"/>
</dbReference>
<evidence type="ECO:0000259" key="4">
    <source>
        <dbReference type="PROSITE" id="PS50089"/>
    </source>
</evidence>
<organism evidence="5 6">
    <name type="scientific">Lottia gigantea</name>
    <name type="common">Giant owl limpet</name>
    <dbReference type="NCBI Taxonomy" id="225164"/>
    <lineage>
        <taxon>Eukaryota</taxon>
        <taxon>Metazoa</taxon>
        <taxon>Spiralia</taxon>
        <taxon>Lophotrochozoa</taxon>
        <taxon>Mollusca</taxon>
        <taxon>Gastropoda</taxon>
        <taxon>Patellogastropoda</taxon>
        <taxon>Lottioidea</taxon>
        <taxon>Lottiidae</taxon>
        <taxon>Lottia</taxon>
    </lineage>
</organism>
<gene>
    <name evidence="5" type="ORF">LOTGIDRAFT_88425</name>
</gene>
<dbReference type="PANTHER" id="PTHR46171:SF3">
    <property type="entry name" value="GH10160P"/>
    <property type="match status" value="1"/>
</dbReference>
<dbReference type="SMART" id="SM00184">
    <property type="entry name" value="RING"/>
    <property type="match status" value="1"/>
</dbReference>
<dbReference type="InterPro" id="IPR013083">
    <property type="entry name" value="Znf_RING/FYVE/PHD"/>
</dbReference>
<dbReference type="OrthoDB" id="8062037at2759"/>
<protein>
    <recommendedName>
        <fullName evidence="4">RING-type domain-containing protein</fullName>
    </recommendedName>
</protein>
<dbReference type="OMA" id="NNMSHED"/>
<dbReference type="EMBL" id="KB201037">
    <property type="protein sequence ID" value="ESO99384.1"/>
    <property type="molecule type" value="Genomic_DNA"/>
</dbReference>
<dbReference type="RefSeq" id="XP_009049765.1">
    <property type="nucleotide sequence ID" value="XM_009051517.1"/>
</dbReference>
<evidence type="ECO:0000313" key="5">
    <source>
        <dbReference type="EMBL" id="ESO99384.1"/>
    </source>
</evidence>
<proteinExistence type="predicted"/>
<dbReference type="CTD" id="20252787"/>
<dbReference type="InterPro" id="IPR001841">
    <property type="entry name" value="Znf_RING"/>
</dbReference>
<evidence type="ECO:0000313" key="6">
    <source>
        <dbReference type="Proteomes" id="UP000030746"/>
    </source>
</evidence>
<evidence type="ECO:0000256" key="2">
    <source>
        <dbReference type="ARBA" id="ARBA00022833"/>
    </source>
</evidence>
<sequence>YDVLLQLAERMGDVQQKGINNNQINRLPIKKFKKYDKNNSVDEECSICMCEYEDNDCLRILPCFHCFHSGCVDKWLTNNASCPVCRVDIE</sequence>
<keyword evidence="6" id="KW-1185">Reference proteome</keyword>
<feature type="non-terminal residue" evidence="5">
    <location>
        <position position="90"/>
    </location>
</feature>
<accession>V4CC02</accession>
<dbReference type="AlphaFoldDB" id="V4CC02"/>
<dbReference type="Gene3D" id="3.30.40.10">
    <property type="entry name" value="Zinc/RING finger domain, C3HC4 (zinc finger)"/>
    <property type="match status" value="1"/>
</dbReference>
<dbReference type="GO" id="GO:0016567">
    <property type="term" value="P:protein ubiquitination"/>
    <property type="evidence" value="ECO:0007669"/>
    <property type="project" value="TreeGrafter"/>
</dbReference>
<evidence type="ECO:0000256" key="3">
    <source>
        <dbReference type="PROSITE-ProRule" id="PRU00175"/>
    </source>
</evidence>
<evidence type="ECO:0000256" key="1">
    <source>
        <dbReference type="ARBA" id="ARBA00022771"/>
    </source>
</evidence>
<dbReference type="Proteomes" id="UP000030746">
    <property type="component" value="Unassembled WGS sequence"/>
</dbReference>
<dbReference type="GO" id="GO:0008270">
    <property type="term" value="F:zinc ion binding"/>
    <property type="evidence" value="ECO:0007669"/>
    <property type="project" value="UniProtKB-KW"/>
</dbReference>
<dbReference type="PANTHER" id="PTHR46171">
    <property type="entry name" value="GH10160P"/>
    <property type="match status" value="1"/>
</dbReference>
<feature type="non-terminal residue" evidence="5">
    <location>
        <position position="1"/>
    </location>
</feature>
<dbReference type="KEGG" id="lgi:LOTGIDRAFT_88425"/>
<reference evidence="5 6" key="1">
    <citation type="journal article" date="2013" name="Nature">
        <title>Insights into bilaterian evolution from three spiralian genomes.</title>
        <authorList>
            <person name="Simakov O."/>
            <person name="Marletaz F."/>
            <person name="Cho S.J."/>
            <person name="Edsinger-Gonzales E."/>
            <person name="Havlak P."/>
            <person name="Hellsten U."/>
            <person name="Kuo D.H."/>
            <person name="Larsson T."/>
            <person name="Lv J."/>
            <person name="Arendt D."/>
            <person name="Savage R."/>
            <person name="Osoegawa K."/>
            <person name="de Jong P."/>
            <person name="Grimwood J."/>
            <person name="Chapman J.A."/>
            <person name="Shapiro H."/>
            <person name="Aerts A."/>
            <person name="Otillar R.P."/>
            <person name="Terry A.Y."/>
            <person name="Boore J.L."/>
            <person name="Grigoriev I.V."/>
            <person name="Lindberg D.R."/>
            <person name="Seaver E.C."/>
            <person name="Weisblat D.A."/>
            <person name="Putnam N.H."/>
            <person name="Rokhsar D.S."/>
        </authorList>
    </citation>
    <scope>NUCLEOTIDE SEQUENCE [LARGE SCALE GENOMIC DNA]</scope>
</reference>
<dbReference type="SUPFAM" id="SSF57850">
    <property type="entry name" value="RING/U-box"/>
    <property type="match status" value="1"/>
</dbReference>
<dbReference type="STRING" id="225164.V4CC02"/>
<dbReference type="FunFam" id="3.30.40.10:FF:000388">
    <property type="entry name" value="Putative RING zinc finger domain superfamily protein"/>
    <property type="match status" value="1"/>
</dbReference>
<keyword evidence="1 3" id="KW-0479">Metal-binding</keyword>
<name>V4CC02_LOTGI</name>
<dbReference type="HOGENOM" id="CLU_013137_17_2_1"/>
<keyword evidence="1 3" id="KW-0863">Zinc-finger</keyword>